<dbReference type="PANTHER" id="PTHR11632:SF71">
    <property type="entry name" value="FUMARATE REDUCTASE FLAVOPROTEIN SUBUNIT"/>
    <property type="match status" value="1"/>
</dbReference>
<evidence type="ECO:0000256" key="10">
    <source>
        <dbReference type="ARBA" id="ARBA00023136"/>
    </source>
</evidence>
<dbReference type="SUPFAM" id="SSF56425">
    <property type="entry name" value="Succinate dehydrogenase/fumarate reductase flavoprotein, catalytic domain"/>
    <property type="match status" value="1"/>
</dbReference>
<evidence type="ECO:0000313" key="16">
    <source>
        <dbReference type="Proteomes" id="UP000663505"/>
    </source>
</evidence>
<dbReference type="GO" id="GO:0033765">
    <property type="term" value="F:steroid dehydrogenase activity, acting on the CH-CH group of donors"/>
    <property type="evidence" value="ECO:0007669"/>
    <property type="project" value="UniProtKB-ARBA"/>
</dbReference>
<dbReference type="InterPro" id="IPR003953">
    <property type="entry name" value="FAD-dep_OxRdtase_2_FAD-bd"/>
</dbReference>
<keyword evidence="16" id="KW-1185">Reference proteome</keyword>
<evidence type="ECO:0000256" key="11">
    <source>
        <dbReference type="ARBA" id="ARBA00049220"/>
    </source>
</evidence>
<accession>A0A9X7Z7K2</accession>
<dbReference type="InterPro" id="IPR014006">
    <property type="entry name" value="Succ_Dhase_FrdA_Gneg"/>
</dbReference>
<dbReference type="KEGG" id="afx:JZ786_24215"/>
<protein>
    <recommendedName>
        <fullName evidence="4">succinate dehydrogenase</fullName>
        <ecNumber evidence="4">1.3.5.1</ecNumber>
    </recommendedName>
</protein>
<dbReference type="PRINTS" id="PR00411">
    <property type="entry name" value="PNDRDTASEI"/>
</dbReference>
<dbReference type="PROSITE" id="PS00504">
    <property type="entry name" value="FRD_SDH_FAD_BINDING"/>
    <property type="match status" value="1"/>
</dbReference>
<dbReference type="GO" id="GO:0008177">
    <property type="term" value="F:succinate dehydrogenase (quinone) activity"/>
    <property type="evidence" value="ECO:0007669"/>
    <property type="project" value="UniProtKB-EC"/>
</dbReference>
<keyword evidence="6" id="KW-0285">Flavoprotein</keyword>
<feature type="active site" description="Proton acceptor" evidence="12">
    <location>
        <position position="300"/>
    </location>
</feature>
<evidence type="ECO:0000256" key="4">
    <source>
        <dbReference type="ARBA" id="ARBA00012792"/>
    </source>
</evidence>
<dbReference type="FunFam" id="3.90.700.10:FF:000005">
    <property type="entry name" value="Succinate dehydrogenase flavoprotein subunit"/>
    <property type="match status" value="1"/>
</dbReference>
<dbReference type="SUPFAM" id="SSF51905">
    <property type="entry name" value="FAD/NAD(P)-binding domain"/>
    <property type="match status" value="1"/>
</dbReference>
<dbReference type="InterPro" id="IPR030664">
    <property type="entry name" value="SdhA/FrdA/AprA"/>
</dbReference>
<dbReference type="GO" id="GO:0005886">
    <property type="term" value="C:plasma membrane"/>
    <property type="evidence" value="ECO:0007669"/>
    <property type="project" value="TreeGrafter"/>
</dbReference>
<dbReference type="Gene3D" id="3.10.20.820">
    <property type="match status" value="1"/>
</dbReference>
<dbReference type="InterPro" id="IPR036188">
    <property type="entry name" value="FAD/NAD-bd_sf"/>
</dbReference>
<dbReference type="NCBIfam" id="NF006383">
    <property type="entry name" value="PRK08626.1"/>
    <property type="match status" value="1"/>
</dbReference>
<dbReference type="SUPFAM" id="SSF46977">
    <property type="entry name" value="Succinate dehydrogenase/fumarate reductase flavoprotein C-terminal domain"/>
    <property type="match status" value="1"/>
</dbReference>
<dbReference type="Pfam" id="PF00890">
    <property type="entry name" value="FAD_binding_2"/>
    <property type="match status" value="1"/>
</dbReference>
<feature type="domain" description="FAD-dependent oxidoreductase 2 FAD-binding" evidence="13">
    <location>
        <begin position="10"/>
        <end position="410"/>
    </location>
</feature>
<evidence type="ECO:0000259" key="13">
    <source>
        <dbReference type="Pfam" id="PF00890"/>
    </source>
</evidence>
<keyword evidence="9" id="KW-0560">Oxidoreductase</keyword>
<dbReference type="NCBIfam" id="TIGR01812">
    <property type="entry name" value="sdhA_frdA_Gneg"/>
    <property type="match status" value="1"/>
</dbReference>
<dbReference type="InterPro" id="IPR015939">
    <property type="entry name" value="Fum_Rdtase/Succ_DH_flav-like_C"/>
</dbReference>
<dbReference type="GO" id="GO:0009055">
    <property type="term" value="F:electron transfer activity"/>
    <property type="evidence" value="ECO:0007669"/>
    <property type="project" value="TreeGrafter"/>
</dbReference>
<comment type="subcellular location">
    <subcellularLocation>
        <location evidence="2">Membrane</location>
        <topology evidence="2">Peripheral membrane protein</topology>
    </subcellularLocation>
</comment>
<evidence type="ECO:0000256" key="12">
    <source>
        <dbReference type="PIRSR" id="PIRSR630664-50"/>
    </source>
</evidence>
<dbReference type="EC" id="1.3.5.1" evidence="4"/>
<dbReference type="Gene3D" id="3.90.700.10">
    <property type="entry name" value="Succinate dehydrogenase/fumarate reductase flavoprotein, catalytic domain"/>
    <property type="match status" value="1"/>
</dbReference>
<sequence>MSDYDLSVTDVLIIGAGLAGERAAIEAASQGLNVTILSLVPPRRSHSAAAQGGMQAALGNTAMGRGDSPDVHFADTVKGSDWGCDQEVARMFVEMAPVAVREAAFWGVPWTRVSMEKRVYDGQEIHEDPDKVGLITARNFGGTAKWRTCYTADGTGHALLYTTDSMVLKLGVTVHDRVEALSLIHDGERCYGAVARCLRTGNLRAYAARTTVIATGGYGRLYGVSTNAVINEGTGMAIALETGKVPLGNMEAVQFHPTGLVPSGILITEGARGDGGYLLDKDGYRFMPDYEPKKKELASRDVVSRRMIQHMRAGYGVDSPYGPHLWLDIRHLGAKHIETNLREIASICRKFRGIDPVHELIPVRPTQHYSMGGVRVDKYGYAYGMKNLFALGEAACWDLHGFNRLGGNSLAETIVSGKIIGAKIAEFTRDASLDVRSSLIDEHVQEQAERIQKLREKRSGSEDVFRLRHEMEEILREHVFVFRSEAPLAEAVSQLHALHERTADIRLRGSGLGADPELSAALRLPGMVKLAYCIAKGALARTESRGSHFREDFPKRDDENWLKRTLAYWSHERNEPVLDYEPVVITELPPGDRGYGEATSGPAQKK</sequence>
<dbReference type="Proteomes" id="UP000663505">
    <property type="component" value="Chromosome"/>
</dbReference>
<keyword evidence="7" id="KW-0274">FAD</keyword>
<evidence type="ECO:0000256" key="7">
    <source>
        <dbReference type="ARBA" id="ARBA00022827"/>
    </source>
</evidence>
<evidence type="ECO:0000256" key="5">
    <source>
        <dbReference type="ARBA" id="ARBA00022448"/>
    </source>
</evidence>
<dbReference type="PANTHER" id="PTHR11632">
    <property type="entry name" value="SUCCINATE DEHYDROGENASE 2 FLAVOPROTEIN SUBUNIT"/>
    <property type="match status" value="1"/>
</dbReference>
<dbReference type="AlphaFoldDB" id="A0A9X7Z7K2"/>
<keyword evidence="8" id="KW-0249">Electron transport</keyword>
<dbReference type="Gene3D" id="3.50.50.60">
    <property type="entry name" value="FAD/NAD(P)-binding domain"/>
    <property type="match status" value="1"/>
</dbReference>
<proteinExistence type="inferred from homology"/>
<evidence type="ECO:0000259" key="14">
    <source>
        <dbReference type="Pfam" id="PF02910"/>
    </source>
</evidence>
<feature type="domain" description="Fumarate reductase/succinate dehydrogenase flavoprotein-like C-terminal" evidence="14">
    <location>
        <begin position="468"/>
        <end position="595"/>
    </location>
</feature>
<name>A0A9X7Z7K2_9BACL</name>
<dbReference type="GO" id="GO:0050660">
    <property type="term" value="F:flavin adenine dinucleotide binding"/>
    <property type="evidence" value="ECO:0007669"/>
    <property type="project" value="InterPro"/>
</dbReference>
<dbReference type="InterPro" id="IPR003952">
    <property type="entry name" value="FRD_SDH_FAD_BS"/>
</dbReference>
<organism evidence="15 16">
    <name type="scientific">Alicyclobacillus mengziensis</name>
    <dbReference type="NCBI Taxonomy" id="2931921"/>
    <lineage>
        <taxon>Bacteria</taxon>
        <taxon>Bacillati</taxon>
        <taxon>Bacillota</taxon>
        <taxon>Bacilli</taxon>
        <taxon>Bacillales</taxon>
        <taxon>Alicyclobacillaceae</taxon>
        <taxon>Alicyclobacillus</taxon>
    </lineage>
</organism>
<comment type="similarity">
    <text evidence="3">Belongs to the FAD-dependent oxidoreductase 2 family. FRD/SDH subfamily.</text>
</comment>
<evidence type="ECO:0000256" key="8">
    <source>
        <dbReference type="ARBA" id="ARBA00022982"/>
    </source>
</evidence>
<keyword evidence="5" id="KW-0813">Transport</keyword>
<keyword evidence="10" id="KW-0472">Membrane</keyword>
<dbReference type="GO" id="GO:0009061">
    <property type="term" value="P:anaerobic respiration"/>
    <property type="evidence" value="ECO:0007669"/>
    <property type="project" value="TreeGrafter"/>
</dbReference>
<evidence type="ECO:0000256" key="9">
    <source>
        <dbReference type="ARBA" id="ARBA00023002"/>
    </source>
</evidence>
<evidence type="ECO:0000256" key="2">
    <source>
        <dbReference type="ARBA" id="ARBA00004170"/>
    </source>
</evidence>
<gene>
    <name evidence="15" type="ORF">JZ786_24215</name>
</gene>
<evidence type="ECO:0000256" key="3">
    <source>
        <dbReference type="ARBA" id="ARBA00008040"/>
    </source>
</evidence>
<dbReference type="Pfam" id="PF02910">
    <property type="entry name" value="Succ_DH_flav_C"/>
    <property type="match status" value="1"/>
</dbReference>
<dbReference type="InterPro" id="IPR027477">
    <property type="entry name" value="Succ_DH/fumarate_Rdtase_cat_sf"/>
</dbReference>
<dbReference type="InterPro" id="IPR037099">
    <property type="entry name" value="Fum_R/Succ_DH_flav-like_C_sf"/>
</dbReference>
<dbReference type="GO" id="GO:0022900">
    <property type="term" value="P:electron transport chain"/>
    <property type="evidence" value="ECO:0007669"/>
    <property type="project" value="InterPro"/>
</dbReference>
<comment type="cofactor">
    <cofactor evidence="1">
        <name>FAD</name>
        <dbReference type="ChEBI" id="CHEBI:57692"/>
    </cofactor>
</comment>
<evidence type="ECO:0000256" key="6">
    <source>
        <dbReference type="ARBA" id="ARBA00022630"/>
    </source>
</evidence>
<dbReference type="RefSeq" id="WP_206656801.1">
    <property type="nucleotide sequence ID" value="NZ_CP071182.1"/>
</dbReference>
<evidence type="ECO:0000313" key="15">
    <source>
        <dbReference type="EMBL" id="QSO47450.1"/>
    </source>
</evidence>
<reference evidence="15 16" key="1">
    <citation type="submission" date="2021-02" db="EMBL/GenBank/DDBJ databases">
        <title>Alicyclobacillus curvatus sp. nov. and Alicyclobacillus mengziensis sp. nov., two acidophilic bacteria isolated from acid mine drainage.</title>
        <authorList>
            <person name="Huang Y."/>
        </authorList>
    </citation>
    <scope>NUCLEOTIDE SEQUENCE [LARGE SCALE GENOMIC DNA]</scope>
    <source>
        <strain evidence="15 16">S30H14</strain>
    </source>
</reference>
<dbReference type="EMBL" id="CP071182">
    <property type="protein sequence ID" value="QSO47450.1"/>
    <property type="molecule type" value="Genomic_DNA"/>
</dbReference>
<evidence type="ECO:0000256" key="1">
    <source>
        <dbReference type="ARBA" id="ARBA00001974"/>
    </source>
</evidence>
<dbReference type="Gene3D" id="1.20.58.100">
    <property type="entry name" value="Fumarate reductase/succinate dehydrogenase flavoprotein-like, C-terminal domain"/>
    <property type="match status" value="1"/>
</dbReference>
<comment type="catalytic activity">
    <reaction evidence="11">
        <text>a quinone + succinate = fumarate + a quinol</text>
        <dbReference type="Rhea" id="RHEA:40523"/>
        <dbReference type="ChEBI" id="CHEBI:24646"/>
        <dbReference type="ChEBI" id="CHEBI:29806"/>
        <dbReference type="ChEBI" id="CHEBI:30031"/>
        <dbReference type="ChEBI" id="CHEBI:132124"/>
        <dbReference type="EC" id="1.3.5.1"/>
    </reaction>
</comment>